<reference evidence="1 2" key="1">
    <citation type="submission" date="2018-07" db="EMBL/GenBank/DDBJ databases">
        <title>Chitinophaga K2CV101002-2 sp. nov., isolated from a monsoon evergreen broad-leaved forest soil.</title>
        <authorList>
            <person name="Lv Y."/>
        </authorList>
    </citation>
    <scope>NUCLEOTIDE SEQUENCE [LARGE SCALE GENOMIC DNA]</scope>
    <source>
        <strain evidence="1 2">GDMCC 1.1288</strain>
    </source>
</reference>
<dbReference type="AlphaFoldDB" id="A0A3E1Y420"/>
<accession>A0A3E1Y420</accession>
<sequence>MTIILMTRIMAAIQVNNPRMIRIPPTEEYGKLKFEIQTPQTDKGQALINMLDINFRYNNKLLWNNLSFQIRSRDRVQIAGDGKTFLLKIITHELKPCAGSYNSTGFSFFYLECLFKRSC</sequence>
<name>A0A3E1Y420_9BACT</name>
<dbReference type="Proteomes" id="UP000260644">
    <property type="component" value="Unassembled WGS sequence"/>
</dbReference>
<dbReference type="EMBL" id="QPMM01000013">
    <property type="protein sequence ID" value="RFS19425.1"/>
    <property type="molecule type" value="Genomic_DNA"/>
</dbReference>
<evidence type="ECO:0000313" key="1">
    <source>
        <dbReference type="EMBL" id="RFS19425.1"/>
    </source>
</evidence>
<dbReference type="InterPro" id="IPR027417">
    <property type="entry name" value="P-loop_NTPase"/>
</dbReference>
<proteinExistence type="predicted"/>
<evidence type="ECO:0000313" key="2">
    <source>
        <dbReference type="Proteomes" id="UP000260644"/>
    </source>
</evidence>
<comment type="caution">
    <text evidence="1">The sequence shown here is derived from an EMBL/GenBank/DDBJ whole genome shotgun (WGS) entry which is preliminary data.</text>
</comment>
<dbReference type="Gene3D" id="3.40.50.300">
    <property type="entry name" value="P-loop containing nucleotide triphosphate hydrolases"/>
    <property type="match status" value="1"/>
</dbReference>
<dbReference type="SUPFAM" id="SSF52540">
    <property type="entry name" value="P-loop containing nucleoside triphosphate hydrolases"/>
    <property type="match status" value="1"/>
</dbReference>
<organism evidence="1 2">
    <name type="scientific">Chitinophaga silvatica</name>
    <dbReference type="NCBI Taxonomy" id="2282649"/>
    <lineage>
        <taxon>Bacteria</taxon>
        <taxon>Pseudomonadati</taxon>
        <taxon>Bacteroidota</taxon>
        <taxon>Chitinophagia</taxon>
        <taxon>Chitinophagales</taxon>
        <taxon>Chitinophagaceae</taxon>
        <taxon>Chitinophaga</taxon>
    </lineage>
</organism>
<protein>
    <submittedName>
        <fullName evidence="1">Uncharacterized protein</fullName>
    </submittedName>
</protein>
<gene>
    <name evidence="1" type="ORF">DVR12_22585</name>
</gene>
<keyword evidence="2" id="KW-1185">Reference proteome</keyword>